<evidence type="ECO:0000313" key="2">
    <source>
        <dbReference type="EMBL" id="QVL29990.1"/>
    </source>
</evidence>
<protein>
    <submittedName>
        <fullName evidence="2">Zinc-dependent peptidase</fullName>
    </submittedName>
</protein>
<dbReference type="AlphaFoldDB" id="A0A8E6B432"/>
<dbReference type="Gene3D" id="3.40.390.10">
    <property type="entry name" value="Collagenase (Catalytic Domain)"/>
    <property type="match status" value="1"/>
</dbReference>
<dbReference type="Proteomes" id="UP000676194">
    <property type="component" value="Chromosome"/>
</dbReference>
<dbReference type="PANTHER" id="PTHR30164">
    <property type="entry name" value="MTFA PEPTIDASE"/>
    <property type="match status" value="1"/>
</dbReference>
<keyword evidence="1" id="KW-0812">Transmembrane</keyword>
<keyword evidence="3" id="KW-1185">Reference proteome</keyword>
<dbReference type="Pfam" id="PF06167">
    <property type="entry name" value="Peptidase_M90"/>
    <property type="match status" value="1"/>
</dbReference>
<dbReference type="EMBL" id="CP074694">
    <property type="protein sequence ID" value="QVL29990.1"/>
    <property type="molecule type" value="Genomic_DNA"/>
</dbReference>
<proteinExistence type="predicted"/>
<feature type="transmembrane region" description="Helical" evidence="1">
    <location>
        <begin position="20"/>
        <end position="50"/>
    </location>
</feature>
<evidence type="ECO:0000313" key="3">
    <source>
        <dbReference type="Proteomes" id="UP000676194"/>
    </source>
</evidence>
<dbReference type="GO" id="GO:0005829">
    <property type="term" value="C:cytosol"/>
    <property type="evidence" value="ECO:0007669"/>
    <property type="project" value="TreeGrafter"/>
</dbReference>
<dbReference type="InterPro" id="IPR042252">
    <property type="entry name" value="MtfA_N"/>
</dbReference>
<evidence type="ECO:0000256" key="1">
    <source>
        <dbReference type="SAM" id="Phobius"/>
    </source>
</evidence>
<reference evidence="2" key="1">
    <citation type="submission" date="2021-05" db="EMBL/GenBank/DDBJ databases">
        <title>Complete genome sequence of the cellulolytic planctomycete Telmatocola sphagniphila SP2T and characterization of the first cellulase from planctomycetes.</title>
        <authorList>
            <person name="Rakitin A.L."/>
            <person name="Beletsky A.V."/>
            <person name="Naumoff D.G."/>
            <person name="Kulichevskaya I.S."/>
            <person name="Mardanov A.V."/>
            <person name="Ravin N.V."/>
            <person name="Dedysh S.N."/>
        </authorList>
    </citation>
    <scope>NUCLEOTIDE SEQUENCE</scope>
    <source>
        <strain evidence="2">SP2T</strain>
    </source>
</reference>
<sequence length="291" mass="33587">MLESPEYDRLNHKRALVLVGMMALLSVVVGWFLPPVLCALILCPLIYWLLRRRCLRRLSIMQRAFPTEGEKILERHVAYFRSLSDPEKARFRQLWKIFLNEIRIIGIRTEVDDTVRLLVAASAIIPIFGLHDWEYHRLGEVLIYPESLSEKYQTTGNAYENILGMVGLKHLSGVMILSKLSPLAGFDNAISSNNLGVPEFARLISHEEVEHGLPLEVPWQSIKRWAQYVAEALSHPAKNHPYINDYAYTNEREYLAVLAEYFFKSPEICRKKIQNCTACFGKYSIRIPAQR</sequence>
<dbReference type="KEGG" id="tsph:KIH39_14060"/>
<dbReference type="PANTHER" id="PTHR30164:SF2">
    <property type="entry name" value="PROTEIN MTFA"/>
    <property type="match status" value="1"/>
</dbReference>
<dbReference type="InterPro" id="IPR010384">
    <property type="entry name" value="MtfA_fam"/>
</dbReference>
<gene>
    <name evidence="2" type="ORF">KIH39_14060</name>
</gene>
<organism evidence="2 3">
    <name type="scientific">Telmatocola sphagniphila</name>
    <dbReference type="NCBI Taxonomy" id="1123043"/>
    <lineage>
        <taxon>Bacteria</taxon>
        <taxon>Pseudomonadati</taxon>
        <taxon>Planctomycetota</taxon>
        <taxon>Planctomycetia</taxon>
        <taxon>Gemmatales</taxon>
        <taxon>Gemmataceae</taxon>
    </lineage>
</organism>
<accession>A0A8E6B432</accession>
<dbReference type="SUPFAM" id="SSF55486">
    <property type="entry name" value="Metalloproteases ('zincins'), catalytic domain"/>
    <property type="match status" value="1"/>
</dbReference>
<dbReference type="GO" id="GO:0004177">
    <property type="term" value="F:aminopeptidase activity"/>
    <property type="evidence" value="ECO:0007669"/>
    <property type="project" value="TreeGrafter"/>
</dbReference>
<name>A0A8E6B432_9BACT</name>
<dbReference type="Gene3D" id="1.10.472.150">
    <property type="entry name" value="Glucose-regulated metallo-peptidase M90, N-terminal domain"/>
    <property type="match status" value="1"/>
</dbReference>
<dbReference type="InterPro" id="IPR024079">
    <property type="entry name" value="MetalloPept_cat_dom_sf"/>
</dbReference>
<keyword evidence="1" id="KW-1133">Transmembrane helix</keyword>
<dbReference type="GO" id="GO:0008237">
    <property type="term" value="F:metallopeptidase activity"/>
    <property type="evidence" value="ECO:0007669"/>
    <property type="project" value="InterPro"/>
</dbReference>
<keyword evidence="1" id="KW-0472">Membrane</keyword>